<evidence type="ECO:0000313" key="3">
    <source>
        <dbReference type="Proteomes" id="UP000264120"/>
    </source>
</evidence>
<dbReference type="RefSeq" id="WP_118963049.1">
    <property type="nucleotide sequence ID" value="NZ_CP023036.1"/>
</dbReference>
<evidence type="ECO:0000259" key="1">
    <source>
        <dbReference type="Pfam" id="PF03869"/>
    </source>
</evidence>
<keyword evidence="3" id="KW-1185">Reference proteome</keyword>
<dbReference type="GO" id="GO:0006355">
    <property type="term" value="P:regulation of DNA-templated transcription"/>
    <property type="evidence" value="ECO:0007669"/>
    <property type="project" value="InterPro"/>
</dbReference>
<dbReference type="InterPro" id="IPR013321">
    <property type="entry name" value="Arc_rbn_hlx_hlx"/>
</dbReference>
<dbReference type="InterPro" id="IPR010985">
    <property type="entry name" value="Ribbon_hlx_hlx"/>
</dbReference>
<accession>A0A347WD97</accession>
<dbReference type="GO" id="GO:0003677">
    <property type="term" value="F:DNA binding"/>
    <property type="evidence" value="ECO:0007669"/>
    <property type="project" value="InterPro"/>
</dbReference>
<reference evidence="2 3" key="1">
    <citation type="submission" date="2017-08" db="EMBL/GenBank/DDBJ databases">
        <title>Complete genome sequence of Gluconacetobacter saccharivorans CV1 isolated from Fermented Vinegar.</title>
        <authorList>
            <person name="Kim S.-Y."/>
        </authorList>
    </citation>
    <scope>NUCLEOTIDE SEQUENCE [LARGE SCALE GENOMIC DNA]</scope>
    <source>
        <strain evidence="2 3">CV1</strain>
    </source>
</reference>
<dbReference type="Pfam" id="PF03869">
    <property type="entry name" value="Arc"/>
    <property type="match status" value="1"/>
</dbReference>
<dbReference type="OrthoDB" id="3483807at2"/>
<proteinExistence type="predicted"/>
<dbReference type="SUPFAM" id="SSF47598">
    <property type="entry name" value="Ribbon-helix-helix"/>
    <property type="match status" value="1"/>
</dbReference>
<dbReference type="EMBL" id="CP023036">
    <property type="protein sequence ID" value="AXY22840.1"/>
    <property type="molecule type" value="Genomic_DNA"/>
</dbReference>
<dbReference type="KEGG" id="ksc:CD178_02084"/>
<name>A0A347WD97_9PROT</name>
<dbReference type="AlphaFoldDB" id="A0A347WD97"/>
<dbReference type="Gene3D" id="1.10.1220.10">
    <property type="entry name" value="Met repressor-like"/>
    <property type="match status" value="1"/>
</dbReference>
<feature type="domain" description="Arc-like DNA binding" evidence="1">
    <location>
        <begin position="8"/>
        <end position="47"/>
    </location>
</feature>
<organism evidence="2 3">
    <name type="scientific">Komagataeibacter saccharivorans</name>
    <dbReference type="NCBI Taxonomy" id="265959"/>
    <lineage>
        <taxon>Bacteria</taxon>
        <taxon>Pseudomonadati</taxon>
        <taxon>Pseudomonadota</taxon>
        <taxon>Alphaproteobacteria</taxon>
        <taxon>Acetobacterales</taxon>
        <taxon>Acetobacteraceae</taxon>
        <taxon>Komagataeibacter</taxon>
    </lineage>
</organism>
<dbReference type="InterPro" id="IPR005569">
    <property type="entry name" value="Arc_DNA-bd_dom"/>
</dbReference>
<gene>
    <name evidence="2" type="ORF">CD178_02084</name>
</gene>
<sequence length="198" mass="22880">MEEDQTVRFSLRIPKEMHERLTQSANESNQSLNGEIMRLLNVALSREQEKAPDRTLLEQLLPPALIWRINRFRTSTGLPSNEETAKRLLKIALDEIESTKDILDKLSDSYKKEKDLRILARDVIAAHSSVARIEYGSDYIWFRTKNGESGAIDKKGKLYYSDDARDWDCGMVYYSNQIEEWAQPSETSIFDNDGDLPF</sequence>
<protein>
    <submittedName>
        <fullName evidence="2">Arc-like DNA binding domain protein</fullName>
    </submittedName>
</protein>
<dbReference type="Proteomes" id="UP000264120">
    <property type="component" value="Chromosome"/>
</dbReference>
<evidence type="ECO:0000313" key="2">
    <source>
        <dbReference type="EMBL" id="AXY22840.1"/>
    </source>
</evidence>